<dbReference type="RefSeq" id="WP_127979355.1">
    <property type="nucleotide sequence ID" value="NZ_JAQLBW010000079.1"/>
</dbReference>
<sequence>MNVALFDLDGTLIDSERYYFSIWQELMAREGYSLKQDFYQSVVGSPTSILKERFQEHFDEISMFDHLFEEFITRRKQAQTQAVFPITKGCFEYLAYLSKYDIVCGIVTSSYQKEAERILDNLKLTPFFSFGVYGDQVTKGKPDPEIYHKAIEIAQQPVDQIVVYEDSPNGIRSAVAAGLSCVHIKNFVDPTPAILQLVESSCSDFFEVMSLQNIRLD</sequence>
<evidence type="ECO:0000313" key="1">
    <source>
        <dbReference type="EMBL" id="RVU95857.1"/>
    </source>
</evidence>
<dbReference type="SFLD" id="SFLDG01129">
    <property type="entry name" value="C1.5:_HAD__Beta-PGM__Phosphata"/>
    <property type="match status" value="1"/>
</dbReference>
<gene>
    <name evidence="1" type="ORF">EK398_13970</name>
</gene>
<evidence type="ECO:0000313" key="2">
    <source>
        <dbReference type="Proteomes" id="UP000288388"/>
    </source>
</evidence>
<dbReference type="InterPro" id="IPR051806">
    <property type="entry name" value="HAD-like_SPP"/>
</dbReference>
<dbReference type="PANTHER" id="PTHR43481">
    <property type="entry name" value="FRUCTOSE-1-PHOSPHATE PHOSPHATASE"/>
    <property type="match status" value="1"/>
</dbReference>
<accession>A0A437UQE4</accession>
<dbReference type="Proteomes" id="UP000288388">
    <property type="component" value="Unassembled WGS sequence"/>
</dbReference>
<protein>
    <submittedName>
        <fullName evidence="1">HAD family phosphatase</fullName>
    </submittedName>
</protein>
<proteinExistence type="predicted"/>
<dbReference type="PANTHER" id="PTHR43481:SF4">
    <property type="entry name" value="GLYCEROL-1-PHOSPHATE PHOSPHOHYDROLASE 1-RELATED"/>
    <property type="match status" value="1"/>
</dbReference>
<dbReference type="InterPro" id="IPR023198">
    <property type="entry name" value="PGP-like_dom2"/>
</dbReference>
<dbReference type="Gene3D" id="3.40.50.1000">
    <property type="entry name" value="HAD superfamily/HAD-like"/>
    <property type="match status" value="1"/>
</dbReference>
<dbReference type="Pfam" id="PF13419">
    <property type="entry name" value="HAD_2"/>
    <property type="match status" value="1"/>
</dbReference>
<comment type="caution">
    <text evidence="1">The sequence shown here is derived from an EMBL/GenBank/DDBJ whole genome shotgun (WGS) entry which is preliminary data.</text>
</comment>
<dbReference type="GO" id="GO:0050308">
    <property type="term" value="F:sugar-phosphatase activity"/>
    <property type="evidence" value="ECO:0007669"/>
    <property type="project" value="TreeGrafter"/>
</dbReference>
<dbReference type="EMBL" id="RYZS01000001">
    <property type="protein sequence ID" value="RVU95857.1"/>
    <property type="molecule type" value="Genomic_DNA"/>
</dbReference>
<dbReference type="SFLD" id="SFLDS00003">
    <property type="entry name" value="Haloacid_Dehalogenase"/>
    <property type="match status" value="1"/>
</dbReference>
<dbReference type="Gene3D" id="1.10.150.240">
    <property type="entry name" value="Putative phosphatase, domain 2"/>
    <property type="match status" value="1"/>
</dbReference>
<dbReference type="NCBIfam" id="TIGR01509">
    <property type="entry name" value="HAD-SF-IA-v3"/>
    <property type="match status" value="1"/>
</dbReference>
<dbReference type="InterPro" id="IPR023214">
    <property type="entry name" value="HAD_sf"/>
</dbReference>
<reference evidence="1 2" key="1">
    <citation type="submission" date="2018-12" db="EMBL/GenBank/DDBJ databases">
        <title>A novel vanA-carrying plasmid in a clinical isolate of Enterococcus avium.</title>
        <authorList>
            <person name="Bernasconi O.J."/>
            <person name="Luzzaro F."/>
            <person name="Endimiani A."/>
        </authorList>
    </citation>
    <scope>NUCLEOTIDE SEQUENCE [LARGE SCALE GENOMIC DNA]</scope>
    <source>
        <strain evidence="1 2">LC0559/18</strain>
    </source>
</reference>
<dbReference type="InterPro" id="IPR006439">
    <property type="entry name" value="HAD-SF_hydro_IA"/>
</dbReference>
<dbReference type="AlphaFoldDB" id="A0A437UQE4"/>
<dbReference type="InterPro" id="IPR041492">
    <property type="entry name" value="HAD_2"/>
</dbReference>
<dbReference type="SUPFAM" id="SSF56784">
    <property type="entry name" value="HAD-like"/>
    <property type="match status" value="1"/>
</dbReference>
<name>A0A437UQE4_ENTAV</name>
<dbReference type="InterPro" id="IPR036412">
    <property type="entry name" value="HAD-like_sf"/>
</dbReference>
<organism evidence="1 2">
    <name type="scientific">Enterococcus avium</name>
    <name type="common">Streptococcus avium</name>
    <dbReference type="NCBI Taxonomy" id="33945"/>
    <lineage>
        <taxon>Bacteria</taxon>
        <taxon>Bacillati</taxon>
        <taxon>Bacillota</taxon>
        <taxon>Bacilli</taxon>
        <taxon>Lactobacillales</taxon>
        <taxon>Enterococcaceae</taxon>
        <taxon>Enterococcus</taxon>
    </lineage>
</organism>